<reference evidence="4" key="1">
    <citation type="journal article" date="2023" name="bioRxiv">
        <title>Complete genome of the Medicago anthracnose fungus, Colletotrichum destructivum, reveals a mini-chromosome-like region within a core chromosome.</title>
        <authorList>
            <person name="Lapalu N."/>
            <person name="Simon A."/>
            <person name="Lu A."/>
            <person name="Plaumann P.-L."/>
            <person name="Amselem J."/>
            <person name="Pigne S."/>
            <person name="Auger A."/>
            <person name="Koch C."/>
            <person name="Dallery J.-F."/>
            <person name="O'Connell R.J."/>
        </authorList>
    </citation>
    <scope>NUCLEOTIDE SEQUENCE [LARGE SCALE GENOMIC DNA]</scope>
    <source>
        <strain evidence="4">CBS 520.97</strain>
    </source>
</reference>
<dbReference type="Pfam" id="PF14856">
    <property type="entry name" value="Hce2"/>
    <property type="match status" value="1"/>
</dbReference>
<accession>A0AAX4HXZ8</accession>
<evidence type="ECO:0000259" key="2">
    <source>
        <dbReference type="Pfam" id="PF14856"/>
    </source>
</evidence>
<feature type="domain" description="Ecp2 effector protein-like" evidence="2">
    <location>
        <begin position="109"/>
        <end position="206"/>
    </location>
</feature>
<dbReference type="RefSeq" id="XP_062772818.1">
    <property type="nucleotide sequence ID" value="XM_062916767.1"/>
</dbReference>
<organism evidence="3 4">
    <name type="scientific">Colletotrichum destructivum</name>
    <dbReference type="NCBI Taxonomy" id="34406"/>
    <lineage>
        <taxon>Eukaryota</taxon>
        <taxon>Fungi</taxon>
        <taxon>Dikarya</taxon>
        <taxon>Ascomycota</taxon>
        <taxon>Pezizomycotina</taxon>
        <taxon>Sordariomycetes</taxon>
        <taxon>Hypocreomycetidae</taxon>
        <taxon>Glomerellales</taxon>
        <taxon>Glomerellaceae</taxon>
        <taxon>Colletotrichum</taxon>
        <taxon>Colletotrichum destructivum species complex</taxon>
    </lineage>
</organism>
<dbReference type="GeneID" id="87937111"/>
<proteinExistence type="predicted"/>
<dbReference type="InterPro" id="IPR029226">
    <property type="entry name" value="Ecp2-like"/>
</dbReference>
<keyword evidence="1" id="KW-0732">Signal</keyword>
<evidence type="ECO:0000313" key="4">
    <source>
        <dbReference type="Proteomes" id="UP001322277"/>
    </source>
</evidence>
<dbReference type="Proteomes" id="UP001322277">
    <property type="component" value="Chromosome 1"/>
</dbReference>
<feature type="chain" id="PRO_5043489376" evidence="1">
    <location>
        <begin position="26"/>
        <end position="231"/>
    </location>
</feature>
<keyword evidence="4" id="KW-1185">Reference proteome</keyword>
<evidence type="ECO:0000313" key="3">
    <source>
        <dbReference type="EMBL" id="WQF75594.1"/>
    </source>
</evidence>
<dbReference type="KEGG" id="cdet:87937111"/>
<evidence type="ECO:0000256" key="1">
    <source>
        <dbReference type="SAM" id="SignalP"/>
    </source>
</evidence>
<protein>
    <submittedName>
        <fullName evidence="3">Ecp2 effector protein</fullName>
    </submittedName>
</protein>
<dbReference type="EMBL" id="CP137305">
    <property type="protein sequence ID" value="WQF75594.1"/>
    <property type="molecule type" value="Genomic_DNA"/>
</dbReference>
<gene>
    <name evidence="3" type="ORF">CDEST_00608</name>
</gene>
<name>A0AAX4HXZ8_9PEZI</name>
<sequence>MKSYSVPVSFLFLASALAALTTTTAKSHQICHLADMGVTPFPNAVCEPFTTSNNADVAVFRQDPVGFNKSHYMTTKMVPGHSKAEATIWNRNRAGEYVDDFCDNIRGTHSNSYSPRMPLVAECVAIKEWAAANAGHWVVSKNDLNKHNRVVLLAVGSCAFVVGATEEKRTDTDIIISSKDVTKAMQDVIKKPQIGGRVKVAGRFSCITGDGRDKVAANWYITNTEVIDWDE</sequence>
<dbReference type="AlphaFoldDB" id="A0AAX4HXZ8"/>
<feature type="signal peptide" evidence="1">
    <location>
        <begin position="1"/>
        <end position="25"/>
    </location>
</feature>